<dbReference type="EMBL" id="CAJJDO010000082">
    <property type="protein sequence ID" value="CAD8184066.1"/>
    <property type="molecule type" value="Genomic_DNA"/>
</dbReference>
<dbReference type="Proteomes" id="UP000689195">
    <property type="component" value="Unassembled WGS sequence"/>
</dbReference>
<evidence type="ECO:0000313" key="1">
    <source>
        <dbReference type="EMBL" id="CAD8184066.1"/>
    </source>
</evidence>
<name>A0A8S1WDS3_9CILI</name>
<reference evidence="1" key="1">
    <citation type="submission" date="2021-01" db="EMBL/GenBank/DDBJ databases">
        <authorList>
            <consortium name="Genoscope - CEA"/>
            <person name="William W."/>
        </authorList>
    </citation>
    <scope>NUCLEOTIDE SEQUENCE</scope>
</reference>
<accession>A0A8S1WDS3</accession>
<proteinExistence type="predicted"/>
<comment type="caution">
    <text evidence="1">The sequence shown here is derived from an EMBL/GenBank/DDBJ whole genome shotgun (WGS) entry which is preliminary data.</text>
</comment>
<protein>
    <submittedName>
        <fullName evidence="1">Uncharacterized protein</fullName>
    </submittedName>
</protein>
<evidence type="ECO:0000313" key="2">
    <source>
        <dbReference type="Proteomes" id="UP000689195"/>
    </source>
</evidence>
<organism evidence="1 2">
    <name type="scientific">Paramecium pentaurelia</name>
    <dbReference type="NCBI Taxonomy" id="43138"/>
    <lineage>
        <taxon>Eukaryota</taxon>
        <taxon>Sar</taxon>
        <taxon>Alveolata</taxon>
        <taxon>Ciliophora</taxon>
        <taxon>Intramacronucleata</taxon>
        <taxon>Oligohymenophorea</taxon>
        <taxon>Peniculida</taxon>
        <taxon>Parameciidae</taxon>
        <taxon>Paramecium</taxon>
    </lineage>
</organism>
<sequence>MQNQNQWTLLKNPIIFYITADTTQMSLADLPPQTRKAKFYLCLKSGGCCNEEKITWSFVTKVDFHKISLKPWQNAQTIYTETCTIRLDETKIIEVSRSGSFPSGNFSLFVEVQGYK</sequence>
<gene>
    <name evidence="1" type="ORF">PPENT_87.1.T0820122</name>
</gene>
<dbReference type="AlphaFoldDB" id="A0A8S1WDS3"/>
<keyword evidence="2" id="KW-1185">Reference proteome</keyword>
<dbReference type="OrthoDB" id="300426at2759"/>